<name>A0A517PSG9_9PLAN</name>
<keyword evidence="2" id="KW-1185">Reference proteome</keyword>
<dbReference type="GO" id="GO:0008168">
    <property type="term" value="F:methyltransferase activity"/>
    <property type="evidence" value="ECO:0007669"/>
    <property type="project" value="UniProtKB-KW"/>
</dbReference>
<dbReference type="Pfam" id="PF03692">
    <property type="entry name" value="CxxCxxCC"/>
    <property type="match status" value="1"/>
</dbReference>
<dbReference type="PANTHER" id="PTHR35866:SF1">
    <property type="entry name" value="YKGJ FAMILY CYSTEINE CLUSTER PROTEIN"/>
    <property type="match status" value="1"/>
</dbReference>
<protein>
    <submittedName>
        <fullName evidence="1">Flagellin N-methylase</fullName>
    </submittedName>
</protein>
<gene>
    <name evidence="1" type="ORF">HG66A1_41240</name>
</gene>
<dbReference type="Proteomes" id="UP000320421">
    <property type="component" value="Chromosome"/>
</dbReference>
<dbReference type="InterPro" id="IPR005358">
    <property type="entry name" value="Puta_zinc/iron-chelating_dom"/>
</dbReference>
<evidence type="ECO:0000313" key="1">
    <source>
        <dbReference type="EMBL" id="QDT22317.1"/>
    </source>
</evidence>
<dbReference type="EMBL" id="CP036266">
    <property type="protein sequence ID" value="QDT22317.1"/>
    <property type="molecule type" value="Genomic_DNA"/>
</dbReference>
<sequence length="143" mass="16049">MSDQNSEQEPWYRDGLNFTCTQCGNCCTGAPGVVWVDDAEIKAIADLTGKSTGEIMLMHTRLYAGRRTLTEYANGDCTFFDPEKRGCTIYEARPVQCRTWPFWNSNLKDKASWDSLSPDCPGAGKGAFVSFEEIQKRSEQIDL</sequence>
<dbReference type="OrthoDB" id="9810361at2"/>
<evidence type="ECO:0000313" key="2">
    <source>
        <dbReference type="Proteomes" id="UP000320421"/>
    </source>
</evidence>
<dbReference type="GO" id="GO:0032259">
    <property type="term" value="P:methylation"/>
    <property type="evidence" value="ECO:0007669"/>
    <property type="project" value="UniProtKB-KW"/>
</dbReference>
<dbReference type="RefSeq" id="WP_145187987.1">
    <property type="nucleotide sequence ID" value="NZ_CP036266.1"/>
</dbReference>
<keyword evidence="1" id="KW-0282">Flagellum</keyword>
<proteinExistence type="predicted"/>
<keyword evidence="1" id="KW-0489">Methyltransferase</keyword>
<dbReference type="PANTHER" id="PTHR35866">
    <property type="entry name" value="PUTATIVE-RELATED"/>
    <property type="match status" value="1"/>
</dbReference>
<keyword evidence="1" id="KW-0966">Cell projection</keyword>
<organism evidence="1 2">
    <name type="scientific">Gimesia chilikensis</name>
    <dbReference type="NCBI Taxonomy" id="2605989"/>
    <lineage>
        <taxon>Bacteria</taxon>
        <taxon>Pseudomonadati</taxon>
        <taxon>Planctomycetota</taxon>
        <taxon>Planctomycetia</taxon>
        <taxon>Planctomycetales</taxon>
        <taxon>Planctomycetaceae</taxon>
        <taxon>Gimesia</taxon>
    </lineage>
</organism>
<dbReference type="AlphaFoldDB" id="A0A517PSG9"/>
<keyword evidence="1" id="KW-0808">Transferase</keyword>
<keyword evidence="1" id="KW-0969">Cilium</keyword>
<reference evidence="1 2" key="1">
    <citation type="submission" date="2019-02" db="EMBL/GenBank/DDBJ databases">
        <title>Deep-cultivation of Planctomycetes and their phenomic and genomic characterization uncovers novel biology.</title>
        <authorList>
            <person name="Wiegand S."/>
            <person name="Jogler M."/>
            <person name="Boedeker C."/>
            <person name="Pinto D."/>
            <person name="Vollmers J."/>
            <person name="Rivas-Marin E."/>
            <person name="Kohn T."/>
            <person name="Peeters S.H."/>
            <person name="Heuer A."/>
            <person name="Rast P."/>
            <person name="Oberbeckmann S."/>
            <person name="Bunk B."/>
            <person name="Jeske O."/>
            <person name="Meyerdierks A."/>
            <person name="Storesund J.E."/>
            <person name="Kallscheuer N."/>
            <person name="Luecker S."/>
            <person name="Lage O.M."/>
            <person name="Pohl T."/>
            <person name="Merkel B.J."/>
            <person name="Hornburger P."/>
            <person name="Mueller R.-W."/>
            <person name="Bruemmer F."/>
            <person name="Labrenz M."/>
            <person name="Spormann A.M."/>
            <person name="Op den Camp H."/>
            <person name="Overmann J."/>
            <person name="Amann R."/>
            <person name="Jetten M.S.M."/>
            <person name="Mascher T."/>
            <person name="Medema M.H."/>
            <person name="Devos D.P."/>
            <person name="Kaster A.-K."/>
            <person name="Ovreas L."/>
            <person name="Rohde M."/>
            <person name="Galperin M.Y."/>
            <person name="Jogler C."/>
        </authorList>
    </citation>
    <scope>NUCLEOTIDE SEQUENCE [LARGE SCALE GENOMIC DNA]</scope>
    <source>
        <strain evidence="1 2">HG66A1</strain>
    </source>
</reference>
<accession>A0A517PSG9</accession>